<evidence type="ECO:0000313" key="2">
    <source>
        <dbReference type="Proteomes" id="UP000799755"/>
    </source>
</evidence>
<organism evidence="1 2">
    <name type="scientific">Lindgomyces ingoldianus</name>
    <dbReference type="NCBI Taxonomy" id="673940"/>
    <lineage>
        <taxon>Eukaryota</taxon>
        <taxon>Fungi</taxon>
        <taxon>Dikarya</taxon>
        <taxon>Ascomycota</taxon>
        <taxon>Pezizomycotina</taxon>
        <taxon>Dothideomycetes</taxon>
        <taxon>Pleosporomycetidae</taxon>
        <taxon>Pleosporales</taxon>
        <taxon>Lindgomycetaceae</taxon>
        <taxon>Lindgomyces</taxon>
    </lineage>
</organism>
<sequence>MAVTLPEEIANALIRGALLGAGEAFGANSLDLVQPEIKDTLAKPTLNNTCVFYMTGKPGTADSSVVNINGWLKCGDQSSLLGSWINVPANMDLKMTDPRVGDITVNFQPSKFPTFPWPGDAIIYNAAWTDYQFDKAVGIDNCIRDSGRGGIVGKDCYNKNIVVRVCTEGFADGSYGVINDQNIINHGWIYTMALPVQGVNPGCPNAPAKVKRTLSRFEVPE</sequence>
<proteinExistence type="predicted"/>
<accession>A0ACB6QP22</accession>
<comment type="caution">
    <text evidence="1">The sequence shown here is derived from an EMBL/GenBank/DDBJ whole genome shotgun (WGS) entry which is preliminary data.</text>
</comment>
<gene>
    <name evidence="1" type="ORF">BDR25DRAFT_344647</name>
</gene>
<reference evidence="1" key="1">
    <citation type="journal article" date="2020" name="Stud. Mycol.">
        <title>101 Dothideomycetes genomes: a test case for predicting lifestyles and emergence of pathogens.</title>
        <authorList>
            <person name="Haridas S."/>
            <person name="Albert R."/>
            <person name="Binder M."/>
            <person name="Bloem J."/>
            <person name="Labutti K."/>
            <person name="Salamov A."/>
            <person name="Andreopoulos B."/>
            <person name="Baker S."/>
            <person name="Barry K."/>
            <person name="Bills G."/>
            <person name="Bluhm B."/>
            <person name="Cannon C."/>
            <person name="Castanera R."/>
            <person name="Culley D."/>
            <person name="Daum C."/>
            <person name="Ezra D."/>
            <person name="Gonzalez J."/>
            <person name="Henrissat B."/>
            <person name="Kuo A."/>
            <person name="Liang C."/>
            <person name="Lipzen A."/>
            <person name="Lutzoni F."/>
            <person name="Magnuson J."/>
            <person name="Mondo S."/>
            <person name="Nolan M."/>
            <person name="Ohm R."/>
            <person name="Pangilinan J."/>
            <person name="Park H.-J."/>
            <person name="Ramirez L."/>
            <person name="Alfaro M."/>
            <person name="Sun H."/>
            <person name="Tritt A."/>
            <person name="Yoshinaga Y."/>
            <person name="Zwiers L.-H."/>
            <person name="Turgeon B."/>
            <person name="Goodwin S."/>
            <person name="Spatafora J."/>
            <person name="Crous P."/>
            <person name="Grigoriev I."/>
        </authorList>
    </citation>
    <scope>NUCLEOTIDE SEQUENCE</scope>
    <source>
        <strain evidence="1">ATCC 200398</strain>
    </source>
</reference>
<protein>
    <submittedName>
        <fullName evidence="1">Uncharacterized protein</fullName>
    </submittedName>
</protein>
<name>A0ACB6QP22_9PLEO</name>
<keyword evidence="2" id="KW-1185">Reference proteome</keyword>
<dbReference type="EMBL" id="MU003518">
    <property type="protein sequence ID" value="KAF2467901.1"/>
    <property type="molecule type" value="Genomic_DNA"/>
</dbReference>
<dbReference type="Proteomes" id="UP000799755">
    <property type="component" value="Unassembled WGS sequence"/>
</dbReference>
<evidence type="ECO:0000313" key="1">
    <source>
        <dbReference type="EMBL" id="KAF2467901.1"/>
    </source>
</evidence>